<comment type="caution">
    <text evidence="2">The sequence shown here is derived from an EMBL/GenBank/DDBJ whole genome shotgun (WGS) entry which is preliminary data.</text>
</comment>
<evidence type="ECO:0000313" key="3">
    <source>
        <dbReference type="Proteomes" id="UP000823388"/>
    </source>
</evidence>
<evidence type="ECO:0000313" key="2">
    <source>
        <dbReference type="EMBL" id="KAG2595961.1"/>
    </source>
</evidence>
<accession>A0A8T0SBL0</accession>
<keyword evidence="3" id="KW-1185">Reference proteome</keyword>
<reference evidence="2" key="1">
    <citation type="submission" date="2020-05" db="EMBL/GenBank/DDBJ databases">
        <title>WGS assembly of Panicum virgatum.</title>
        <authorList>
            <person name="Lovell J.T."/>
            <person name="Jenkins J."/>
            <person name="Shu S."/>
            <person name="Juenger T.E."/>
            <person name="Schmutz J."/>
        </authorList>
    </citation>
    <scope>NUCLEOTIDE SEQUENCE</scope>
    <source>
        <strain evidence="2">AP13</strain>
    </source>
</reference>
<dbReference type="AlphaFoldDB" id="A0A8T0SBL0"/>
<protein>
    <submittedName>
        <fullName evidence="2">Uncharacterized protein</fullName>
    </submittedName>
</protein>
<sequence length="106" mass="11278">MHSGGMLAFGQHHGCRLPALKGGRVHDRRRGGDASNIRGPRGRRSPGSGEEAVDDGSVGTGSHVRRSKQGWHPGEQKKPQGPPGSWPAFWASKRVGALASRANHET</sequence>
<organism evidence="2 3">
    <name type="scientific">Panicum virgatum</name>
    <name type="common">Blackwell switchgrass</name>
    <dbReference type="NCBI Taxonomy" id="38727"/>
    <lineage>
        <taxon>Eukaryota</taxon>
        <taxon>Viridiplantae</taxon>
        <taxon>Streptophyta</taxon>
        <taxon>Embryophyta</taxon>
        <taxon>Tracheophyta</taxon>
        <taxon>Spermatophyta</taxon>
        <taxon>Magnoliopsida</taxon>
        <taxon>Liliopsida</taxon>
        <taxon>Poales</taxon>
        <taxon>Poaceae</taxon>
        <taxon>PACMAD clade</taxon>
        <taxon>Panicoideae</taxon>
        <taxon>Panicodae</taxon>
        <taxon>Paniceae</taxon>
        <taxon>Panicinae</taxon>
        <taxon>Panicum</taxon>
        <taxon>Panicum sect. Hiantes</taxon>
    </lineage>
</organism>
<feature type="region of interest" description="Disordered" evidence="1">
    <location>
        <begin position="1"/>
        <end position="92"/>
    </location>
</feature>
<name>A0A8T0SBL0_PANVG</name>
<dbReference type="Proteomes" id="UP000823388">
    <property type="component" value="Chromosome 5K"/>
</dbReference>
<gene>
    <name evidence="2" type="ORF">PVAP13_5KG120787</name>
</gene>
<proteinExistence type="predicted"/>
<dbReference type="EMBL" id="CM029045">
    <property type="protein sequence ID" value="KAG2595961.1"/>
    <property type="molecule type" value="Genomic_DNA"/>
</dbReference>
<evidence type="ECO:0000256" key="1">
    <source>
        <dbReference type="SAM" id="MobiDB-lite"/>
    </source>
</evidence>